<dbReference type="InterPro" id="IPR015590">
    <property type="entry name" value="Aldehyde_DH_dom"/>
</dbReference>
<dbReference type="EMBL" id="CAKKNE010000001">
    <property type="protein sequence ID" value="CAH0365832.1"/>
    <property type="molecule type" value="Genomic_DNA"/>
</dbReference>
<dbReference type="Gene3D" id="3.40.309.10">
    <property type="entry name" value="Aldehyde Dehydrogenase, Chain A, domain 2"/>
    <property type="match status" value="1"/>
</dbReference>
<dbReference type="InterPro" id="IPR016161">
    <property type="entry name" value="Ald_DH/histidinol_DH"/>
</dbReference>
<evidence type="ECO:0000313" key="3">
    <source>
        <dbReference type="EMBL" id="CAH0365832.1"/>
    </source>
</evidence>
<keyword evidence="1" id="KW-0732">Signal</keyword>
<accession>A0A8J2S7N5</accession>
<feature type="chain" id="PRO_5035269503" description="Aldehyde dehydrogenase domain-containing protein" evidence="1">
    <location>
        <begin position="17"/>
        <end position="549"/>
    </location>
</feature>
<dbReference type="GO" id="GO:0016620">
    <property type="term" value="F:oxidoreductase activity, acting on the aldehyde or oxo group of donors, NAD or NADP as acceptor"/>
    <property type="evidence" value="ECO:0007669"/>
    <property type="project" value="InterPro"/>
</dbReference>
<keyword evidence="4" id="KW-1185">Reference proteome</keyword>
<evidence type="ECO:0000256" key="1">
    <source>
        <dbReference type="SAM" id="SignalP"/>
    </source>
</evidence>
<feature type="domain" description="Aldehyde dehydrogenase" evidence="2">
    <location>
        <begin position="144"/>
        <end position="327"/>
    </location>
</feature>
<dbReference type="AlphaFoldDB" id="A0A8J2S7N5"/>
<dbReference type="OrthoDB" id="40137at2759"/>
<feature type="signal peptide" evidence="1">
    <location>
        <begin position="1"/>
        <end position="16"/>
    </location>
</feature>
<proteinExistence type="predicted"/>
<protein>
    <recommendedName>
        <fullName evidence="2">Aldehyde dehydrogenase domain-containing protein</fullName>
    </recommendedName>
</protein>
<dbReference type="InterPro" id="IPR016162">
    <property type="entry name" value="Ald_DH_N"/>
</dbReference>
<dbReference type="Proteomes" id="UP000789595">
    <property type="component" value="Unassembled WGS sequence"/>
</dbReference>
<evidence type="ECO:0000259" key="2">
    <source>
        <dbReference type="Pfam" id="PF00171"/>
    </source>
</evidence>
<comment type="caution">
    <text evidence="3">The sequence shown here is derived from an EMBL/GenBank/DDBJ whole genome shotgun (WGS) entry which is preliminary data.</text>
</comment>
<gene>
    <name evidence="3" type="ORF">PECAL_1P22910</name>
</gene>
<evidence type="ECO:0000313" key="4">
    <source>
        <dbReference type="Proteomes" id="UP000789595"/>
    </source>
</evidence>
<dbReference type="Gene3D" id="3.40.605.10">
    <property type="entry name" value="Aldehyde Dehydrogenase, Chain A, domain 1"/>
    <property type="match status" value="1"/>
</dbReference>
<dbReference type="InterPro" id="IPR016163">
    <property type="entry name" value="Ald_DH_C"/>
</dbReference>
<name>A0A8J2S7N5_9STRA</name>
<dbReference type="Pfam" id="PF00171">
    <property type="entry name" value="Aldedh"/>
    <property type="match status" value="1"/>
</dbReference>
<reference evidence="3" key="1">
    <citation type="submission" date="2021-11" db="EMBL/GenBank/DDBJ databases">
        <authorList>
            <consortium name="Genoscope - CEA"/>
            <person name="William W."/>
        </authorList>
    </citation>
    <scope>NUCLEOTIDE SEQUENCE</scope>
</reference>
<dbReference type="SUPFAM" id="SSF53720">
    <property type="entry name" value="ALDH-like"/>
    <property type="match status" value="1"/>
</dbReference>
<organism evidence="3 4">
    <name type="scientific">Pelagomonas calceolata</name>
    <dbReference type="NCBI Taxonomy" id="35677"/>
    <lineage>
        <taxon>Eukaryota</taxon>
        <taxon>Sar</taxon>
        <taxon>Stramenopiles</taxon>
        <taxon>Ochrophyta</taxon>
        <taxon>Pelagophyceae</taxon>
        <taxon>Pelagomonadales</taxon>
        <taxon>Pelagomonadaceae</taxon>
        <taxon>Pelagomonas</taxon>
    </lineage>
</organism>
<sequence>MLRILLFAGCTQALLAPRTAPRSSTQLRLASQSLLERDITRLADRSKSWAASKPEERVAVAEACLECLRTEPWDAGWLQAQTDLEATSASRSRYVFGAVVSDWLETFIEAQAPASETRHAFENGERVPLGLSVPGATAEIIRGDHEATEARAAEGTVSLVLGAGNQSFLALIDVLQRALINKECVMLKHHPLRPWLVKPYAAILEPLIELDVVAQTLDEGVDAAATLVAHRFIGHVHLTGGEATRDAVRRTLDAAGKTDIAISSELGCVTPWLIAGGAWTAKELRVAARNVVAAKKANGGSNCLSPQVLVVSRDWPQREAFLSLVDEELKRQRDERAYYPGARERRDAALVKCGMKPLGSESDAVGFVRDVCDEVLDEEVFGPFLAVKEVDGGLLEAADFANQKCRGTLSCTVLHPQSLNTMMLVAVVDKLNYGSVAVNVWSAFGYTALARGATWGAHHGDDASGSGVIGNHYSIPNVEKSVVRGGPLRKTVDLSAIPPGVVFDALFEASVRGHGAGAGASVLFRRFLGTLRGLVPFLPRSEAYGAPPA</sequence>